<organism evidence="2 4">
    <name type="scientific">Cucumis melo var. makuwa</name>
    <name type="common">Oriental melon</name>
    <dbReference type="NCBI Taxonomy" id="1194695"/>
    <lineage>
        <taxon>Eukaryota</taxon>
        <taxon>Viridiplantae</taxon>
        <taxon>Streptophyta</taxon>
        <taxon>Embryophyta</taxon>
        <taxon>Tracheophyta</taxon>
        <taxon>Spermatophyta</taxon>
        <taxon>Magnoliopsida</taxon>
        <taxon>eudicotyledons</taxon>
        <taxon>Gunneridae</taxon>
        <taxon>Pentapetalae</taxon>
        <taxon>rosids</taxon>
        <taxon>fabids</taxon>
        <taxon>Cucurbitales</taxon>
        <taxon>Cucurbitaceae</taxon>
        <taxon>Benincaseae</taxon>
        <taxon>Cucumis</taxon>
    </lineage>
</organism>
<dbReference type="EMBL" id="SSTE01016577">
    <property type="protein sequence ID" value="KAA0041491.1"/>
    <property type="molecule type" value="Genomic_DNA"/>
</dbReference>
<accession>A0A5A7TIM2</accession>
<dbReference type="EMBL" id="SSTD01003946">
    <property type="protein sequence ID" value="TYK24365.1"/>
    <property type="molecule type" value="Genomic_DNA"/>
</dbReference>
<feature type="domain" description="Zn-cluster" evidence="1">
    <location>
        <begin position="17"/>
        <end position="38"/>
    </location>
</feature>
<comment type="caution">
    <text evidence="2">The sequence shown here is derived from an EMBL/GenBank/DDBJ whole genome shotgun (WGS) entry which is preliminary data.</text>
</comment>
<dbReference type="AlphaFoldDB" id="A0A5A7TIM2"/>
<proteinExistence type="predicted"/>
<evidence type="ECO:0000313" key="4">
    <source>
        <dbReference type="Proteomes" id="UP000321393"/>
    </source>
</evidence>
<dbReference type="InterPro" id="IPR018872">
    <property type="entry name" value="Zn-cluster-dom"/>
</dbReference>
<dbReference type="OrthoDB" id="1739634at2759"/>
<evidence type="ECO:0000313" key="3">
    <source>
        <dbReference type="EMBL" id="TYK24365.1"/>
    </source>
</evidence>
<dbReference type="SUPFAM" id="SSF118290">
    <property type="entry name" value="WRKY DNA-binding domain"/>
    <property type="match status" value="1"/>
</dbReference>
<dbReference type="Pfam" id="PF10533">
    <property type="entry name" value="Plant_zn_clust"/>
    <property type="match status" value="1"/>
</dbReference>
<dbReference type="STRING" id="1194695.A0A5A7TIM2"/>
<evidence type="ECO:0000259" key="1">
    <source>
        <dbReference type="Pfam" id="PF10533"/>
    </source>
</evidence>
<dbReference type="Gene3D" id="2.20.25.80">
    <property type="entry name" value="WRKY domain"/>
    <property type="match status" value="1"/>
</dbReference>
<dbReference type="InterPro" id="IPR036576">
    <property type="entry name" value="WRKY_dom_sf"/>
</dbReference>
<protein>
    <submittedName>
        <fullName evidence="2">WRKY transcription factor 21</fullName>
    </submittedName>
</protein>
<name>A0A5A7TIM2_CUCMM</name>
<reference evidence="4 5" key="1">
    <citation type="submission" date="2019-08" db="EMBL/GenBank/DDBJ databases">
        <title>Draft genome sequences of two oriental melons (Cucumis melo L. var makuwa).</title>
        <authorList>
            <person name="Kwon S.-Y."/>
        </authorList>
    </citation>
    <scope>NUCLEOTIDE SEQUENCE [LARGE SCALE GENOMIC DNA]</scope>
    <source>
        <strain evidence="5">cv. Chang Bougi</strain>
        <strain evidence="4">cv. SW 3</strain>
        <tissue evidence="2">Leaf</tissue>
    </source>
</reference>
<dbReference type="Proteomes" id="UP000321947">
    <property type="component" value="Unassembled WGS sequence"/>
</dbReference>
<dbReference type="Proteomes" id="UP000321393">
    <property type="component" value="Unassembled WGS sequence"/>
</dbReference>
<sequence length="92" mass="10411">MASDSFIDKNAVFKRLKAKKHRVKQSIKVPMISNKLADIPPDDYSLKKYGQKQIKGSPHPSRIPGHWVEPPPLAGEIWAAYLVPQKLNHPTM</sequence>
<evidence type="ECO:0000313" key="2">
    <source>
        <dbReference type="EMBL" id="KAA0041491.1"/>
    </source>
</evidence>
<gene>
    <name evidence="3" type="ORF">E5676_scaffold205G001480</name>
    <name evidence="2" type="ORF">E6C27_scaffold6G00800</name>
</gene>
<dbReference type="GO" id="GO:0043565">
    <property type="term" value="F:sequence-specific DNA binding"/>
    <property type="evidence" value="ECO:0007669"/>
    <property type="project" value="InterPro"/>
</dbReference>
<dbReference type="GO" id="GO:0003700">
    <property type="term" value="F:DNA-binding transcription factor activity"/>
    <property type="evidence" value="ECO:0007669"/>
    <property type="project" value="InterPro"/>
</dbReference>
<evidence type="ECO:0000313" key="5">
    <source>
        <dbReference type="Proteomes" id="UP000321947"/>
    </source>
</evidence>